<feature type="region of interest" description="Disordered" evidence="1">
    <location>
        <begin position="52"/>
        <end position="100"/>
    </location>
</feature>
<dbReference type="KEGG" id="bdm:EQG53_12460"/>
<reference evidence="3 5" key="1">
    <citation type="submission" date="2019-01" db="EMBL/GenBank/DDBJ databases">
        <title>Brevundimonas diminuta Genome sequencing and assembly.</title>
        <authorList>
            <person name="Chen H."/>
        </authorList>
    </citation>
    <scope>NUCLEOTIDE SEQUENCE [LARGE SCALE GENOMIC DNA]</scope>
    <source>
        <strain evidence="3">ATCC</strain>
        <strain evidence="5">ATCC(B) 19146</strain>
    </source>
</reference>
<feature type="transmembrane region" description="Helical" evidence="2">
    <location>
        <begin position="7"/>
        <end position="26"/>
    </location>
</feature>
<evidence type="ECO:0000256" key="2">
    <source>
        <dbReference type="SAM" id="Phobius"/>
    </source>
</evidence>
<dbReference type="RefSeq" id="WP_095046076.1">
    <property type="nucleotide sequence ID" value="NZ_BJNC01000026.1"/>
</dbReference>
<dbReference type="Proteomes" id="UP000596117">
    <property type="component" value="Chromosome"/>
</dbReference>
<name>A0A410NZ26_BREDI</name>
<keyword evidence="6" id="KW-1185">Reference proteome</keyword>
<accession>A0A410NZ26</accession>
<proteinExistence type="predicted"/>
<evidence type="ECO:0000313" key="3">
    <source>
        <dbReference type="EMBL" id="QAT15103.1"/>
    </source>
</evidence>
<sequence>MPRLIRLLCIYLGVTIMVAVQMHGVLNNQHRVQHGTQFPGVSYEAMADVAHDHDHHPDQVQAGETPGSDASLDAADNGQDAPYNHHHNGGGDIHLALTSPAHPAGSGLMAAVDLAPSPHALPPGLTGDGPSRPPRHARLIA</sequence>
<dbReference type="EMBL" id="CP035093">
    <property type="protein sequence ID" value="QAT15103.1"/>
    <property type="molecule type" value="Genomic_DNA"/>
</dbReference>
<reference evidence="4 6" key="2">
    <citation type="submission" date="2020-12" db="EMBL/GenBank/DDBJ databases">
        <title>FDA dAtabase for Regulatory Grade micrObial Sequences (FDA-ARGOS): Supporting development and validation of Infectious Disease Dx tests.</title>
        <authorList>
            <person name="Kerrigan L."/>
            <person name="Long C."/>
            <person name="Tallon L."/>
            <person name="Sadzewicz L."/>
            <person name="Zhao X."/>
            <person name="Boylan J."/>
            <person name="Ott S."/>
            <person name="Bowen H."/>
            <person name="Vavikolanu K."/>
            <person name="Mehta A."/>
            <person name="Aluvathingal J."/>
            <person name="Nadendla S."/>
            <person name="Yan Y."/>
            <person name="Sichtig H."/>
        </authorList>
    </citation>
    <scope>NUCLEOTIDE SEQUENCE [LARGE SCALE GENOMIC DNA]</scope>
    <source>
        <strain evidence="4 6">FDAARGOS_1026</strain>
    </source>
</reference>
<keyword evidence="2" id="KW-1133">Transmembrane helix</keyword>
<evidence type="ECO:0000313" key="5">
    <source>
        <dbReference type="Proteomes" id="UP000287388"/>
    </source>
</evidence>
<dbReference type="Proteomes" id="UP000287388">
    <property type="component" value="Chromosome"/>
</dbReference>
<keyword evidence="2" id="KW-0472">Membrane</keyword>
<dbReference type="AlphaFoldDB" id="A0A410NZ26"/>
<gene>
    <name evidence="3" type="ORF">EQG53_12460</name>
    <name evidence="4" type="ORF">I6H83_09990</name>
</gene>
<organism evidence="3 5">
    <name type="scientific">Brevundimonas diminuta</name>
    <name type="common">Pseudomonas diminuta</name>
    <dbReference type="NCBI Taxonomy" id="293"/>
    <lineage>
        <taxon>Bacteria</taxon>
        <taxon>Pseudomonadati</taxon>
        <taxon>Pseudomonadota</taxon>
        <taxon>Alphaproteobacteria</taxon>
        <taxon>Caulobacterales</taxon>
        <taxon>Caulobacteraceae</taxon>
        <taxon>Brevundimonas</taxon>
    </lineage>
</organism>
<dbReference type="EMBL" id="CP066026">
    <property type="protein sequence ID" value="QQB87514.1"/>
    <property type="molecule type" value="Genomic_DNA"/>
</dbReference>
<keyword evidence="2" id="KW-0812">Transmembrane</keyword>
<feature type="region of interest" description="Disordered" evidence="1">
    <location>
        <begin position="119"/>
        <end position="141"/>
    </location>
</feature>
<protein>
    <submittedName>
        <fullName evidence="3">Uncharacterized protein</fullName>
    </submittedName>
</protein>
<evidence type="ECO:0000313" key="4">
    <source>
        <dbReference type="EMBL" id="QQB87514.1"/>
    </source>
</evidence>
<evidence type="ECO:0000256" key="1">
    <source>
        <dbReference type="SAM" id="MobiDB-lite"/>
    </source>
</evidence>
<evidence type="ECO:0000313" key="6">
    <source>
        <dbReference type="Proteomes" id="UP000596117"/>
    </source>
</evidence>